<feature type="region of interest" description="Disordered" evidence="1">
    <location>
        <begin position="108"/>
        <end position="128"/>
    </location>
</feature>
<name>A0A1N6QEB8_9ACTN</name>
<keyword evidence="3" id="KW-0808">Transferase</keyword>
<dbReference type="PANTHER" id="PTHR13369:SF3">
    <property type="entry name" value="METHYLTRANSFERASE DOMAIN-CONTAINING PROTEIN"/>
    <property type="match status" value="1"/>
</dbReference>
<dbReference type="GO" id="GO:0008168">
    <property type="term" value="F:methyltransferase activity"/>
    <property type="evidence" value="ECO:0007669"/>
    <property type="project" value="UniProtKB-KW"/>
</dbReference>
<evidence type="ECO:0000313" key="4">
    <source>
        <dbReference type="Proteomes" id="UP000186004"/>
    </source>
</evidence>
<dbReference type="InterPro" id="IPR025714">
    <property type="entry name" value="Methyltranfer_dom"/>
</dbReference>
<evidence type="ECO:0000259" key="2">
    <source>
        <dbReference type="Pfam" id="PF13679"/>
    </source>
</evidence>
<organism evidence="3 4">
    <name type="scientific">Micromonospora avicenniae</name>
    <dbReference type="NCBI Taxonomy" id="1198245"/>
    <lineage>
        <taxon>Bacteria</taxon>
        <taxon>Bacillati</taxon>
        <taxon>Actinomycetota</taxon>
        <taxon>Actinomycetes</taxon>
        <taxon>Micromonosporales</taxon>
        <taxon>Micromonosporaceae</taxon>
        <taxon>Micromonospora</taxon>
    </lineage>
</organism>
<dbReference type="Gene3D" id="3.40.50.150">
    <property type="entry name" value="Vaccinia Virus protein VP39"/>
    <property type="match status" value="1"/>
</dbReference>
<dbReference type="GO" id="GO:0005737">
    <property type="term" value="C:cytoplasm"/>
    <property type="evidence" value="ECO:0007669"/>
    <property type="project" value="TreeGrafter"/>
</dbReference>
<dbReference type="InterPro" id="IPR029063">
    <property type="entry name" value="SAM-dependent_MTases_sf"/>
</dbReference>
<gene>
    <name evidence="3" type="ORF">SAMN05444858_101301</name>
</gene>
<dbReference type="GO" id="GO:0032259">
    <property type="term" value="P:methylation"/>
    <property type="evidence" value="ECO:0007669"/>
    <property type="project" value="UniProtKB-KW"/>
</dbReference>
<dbReference type="AlphaFoldDB" id="A0A1N6QEB8"/>
<dbReference type="Proteomes" id="UP000186004">
    <property type="component" value="Unassembled WGS sequence"/>
</dbReference>
<keyword evidence="3" id="KW-0489">Methyltransferase</keyword>
<dbReference type="STRING" id="1198245.SAMN05444858_101301"/>
<dbReference type="EMBL" id="FTNF01000001">
    <property type="protein sequence ID" value="SIQ14969.1"/>
    <property type="molecule type" value="Genomic_DNA"/>
</dbReference>
<dbReference type="CDD" id="cd02440">
    <property type="entry name" value="AdoMet_MTases"/>
    <property type="match status" value="1"/>
</dbReference>
<evidence type="ECO:0000313" key="3">
    <source>
        <dbReference type="EMBL" id="SIQ14969.1"/>
    </source>
</evidence>
<feature type="domain" description="Methyltransferase" evidence="2">
    <location>
        <begin position="149"/>
        <end position="284"/>
    </location>
</feature>
<protein>
    <submittedName>
        <fullName evidence="3">Methyltransferase domain-containing protein</fullName>
    </submittedName>
</protein>
<dbReference type="RefSeq" id="WP_076466729.1">
    <property type="nucleotide sequence ID" value="NZ_FTNF01000001.1"/>
</dbReference>
<accession>A0A1N6QEB8</accession>
<dbReference type="PANTHER" id="PTHR13369">
    <property type="match status" value="1"/>
</dbReference>
<reference evidence="3 4" key="1">
    <citation type="submission" date="2017-01" db="EMBL/GenBank/DDBJ databases">
        <authorList>
            <person name="Mah S.A."/>
            <person name="Swanson W.J."/>
            <person name="Moy G.W."/>
            <person name="Vacquier V.D."/>
        </authorList>
    </citation>
    <scope>NUCLEOTIDE SEQUENCE [LARGE SCALE GENOMIC DNA]</scope>
    <source>
        <strain evidence="3 4">DSM 45758</strain>
    </source>
</reference>
<keyword evidence="4" id="KW-1185">Reference proteome</keyword>
<proteinExistence type="predicted"/>
<sequence>MGESLDGALGEVRALLLDSALTRAVAAGRRRGLRPSVVRAELRPVTLKAGPRLQIATSDGARPFTRNVAPGQDTADAIDALLAEPFGNWHVETTDMTLQLRVTKSGDAQVHRARATRPTGTPAGNDREKEYLLDPGDPIFAEIGGSAAKRRQVDAFLRALAATLPEELTGPLRVVDLGCGNAYLTFAAYRYLSGRGLDVELVGVDVREDQRRRNTELAERLGWGDGVRFVAGTIADAVVEPAPDLVLALHACDTATDEALARAVRWGARWVLAAPCCHHDVAAQLRARPAPSPYELLTRQGILRERFADVLTDALRAGLLRLHGYRAEVVEFVDSRHTPRNLLIRARRTGAVPTDEQRRDYRELVDQWQVAPRLETLLATADGPETPFTTAQSGPR</sequence>
<dbReference type="SUPFAM" id="SSF53335">
    <property type="entry name" value="S-adenosyl-L-methionine-dependent methyltransferases"/>
    <property type="match status" value="1"/>
</dbReference>
<evidence type="ECO:0000256" key="1">
    <source>
        <dbReference type="SAM" id="MobiDB-lite"/>
    </source>
</evidence>
<dbReference type="OrthoDB" id="5502211at2"/>
<dbReference type="Pfam" id="PF13679">
    <property type="entry name" value="Methyltransf_32"/>
    <property type="match status" value="1"/>
</dbReference>